<accession>A0A381ZC61</accession>
<dbReference type="EMBL" id="UINC01020743">
    <property type="protein sequence ID" value="SVA86810.1"/>
    <property type="molecule type" value="Genomic_DNA"/>
</dbReference>
<evidence type="ECO:0000259" key="5">
    <source>
        <dbReference type="SMART" id="SM00237"/>
    </source>
</evidence>
<feature type="domain" description="Calx-beta" evidence="5">
    <location>
        <begin position="28"/>
        <end position="128"/>
    </location>
</feature>
<dbReference type="GO" id="GO:0007154">
    <property type="term" value="P:cell communication"/>
    <property type="evidence" value="ECO:0007669"/>
    <property type="project" value="InterPro"/>
</dbReference>
<dbReference type="InterPro" id="IPR038081">
    <property type="entry name" value="CalX-like_sf"/>
</dbReference>
<keyword evidence="4" id="KW-0406">Ion transport</keyword>
<evidence type="ECO:0000256" key="4">
    <source>
        <dbReference type="ARBA" id="ARBA00023065"/>
    </source>
</evidence>
<dbReference type="PANTHER" id="PTHR11878">
    <property type="entry name" value="SODIUM/CALCIUM EXCHANGER"/>
    <property type="match status" value="1"/>
</dbReference>
<reference evidence="6" key="1">
    <citation type="submission" date="2018-05" db="EMBL/GenBank/DDBJ databases">
        <authorList>
            <person name="Lanie J.A."/>
            <person name="Ng W.-L."/>
            <person name="Kazmierczak K.M."/>
            <person name="Andrzejewski T.M."/>
            <person name="Davidsen T.M."/>
            <person name="Wayne K.J."/>
            <person name="Tettelin H."/>
            <person name="Glass J.I."/>
            <person name="Rusch D."/>
            <person name="Podicherti R."/>
            <person name="Tsui H.-C.T."/>
            <person name="Winkler M.E."/>
        </authorList>
    </citation>
    <scope>NUCLEOTIDE SEQUENCE</scope>
</reference>
<feature type="non-terminal residue" evidence="6">
    <location>
        <position position="363"/>
    </location>
</feature>
<dbReference type="GO" id="GO:0030001">
    <property type="term" value="P:metal ion transport"/>
    <property type="evidence" value="ECO:0007669"/>
    <property type="project" value="TreeGrafter"/>
</dbReference>
<proteinExistence type="predicted"/>
<evidence type="ECO:0000256" key="3">
    <source>
        <dbReference type="ARBA" id="ARBA00022837"/>
    </source>
</evidence>
<dbReference type="PANTHER" id="PTHR11878:SF65">
    <property type="entry name" value="NA_CA-EXCHANGE PROTEIN, ISOFORM G"/>
    <property type="match status" value="1"/>
</dbReference>
<gene>
    <name evidence="6" type="ORF">METZ01_LOCUS139664</name>
</gene>
<dbReference type="Gene3D" id="2.60.40.2030">
    <property type="match status" value="2"/>
</dbReference>
<dbReference type="InterPro" id="IPR003644">
    <property type="entry name" value="Calx_beta"/>
</dbReference>
<dbReference type="InterPro" id="IPR051171">
    <property type="entry name" value="CaCA"/>
</dbReference>
<keyword evidence="2" id="KW-0677">Repeat</keyword>
<dbReference type="AlphaFoldDB" id="A0A381ZC61"/>
<dbReference type="SMART" id="SM00237">
    <property type="entry name" value="Calx_beta"/>
    <property type="match status" value="1"/>
</dbReference>
<evidence type="ECO:0000313" key="6">
    <source>
        <dbReference type="EMBL" id="SVA86810.1"/>
    </source>
</evidence>
<keyword evidence="4" id="KW-0813">Transport</keyword>
<organism evidence="6">
    <name type="scientific">marine metagenome</name>
    <dbReference type="NCBI Taxonomy" id="408172"/>
    <lineage>
        <taxon>unclassified sequences</taxon>
        <taxon>metagenomes</taxon>
        <taxon>ecological metagenomes</taxon>
    </lineage>
</organism>
<evidence type="ECO:0000256" key="1">
    <source>
        <dbReference type="ARBA" id="ARBA00022729"/>
    </source>
</evidence>
<name>A0A381ZC61_9ZZZZ</name>
<dbReference type="GO" id="GO:0016020">
    <property type="term" value="C:membrane"/>
    <property type="evidence" value="ECO:0007669"/>
    <property type="project" value="InterPro"/>
</dbReference>
<evidence type="ECO:0000256" key="2">
    <source>
        <dbReference type="ARBA" id="ARBA00022737"/>
    </source>
</evidence>
<dbReference type="Pfam" id="PF03160">
    <property type="entry name" value="Calx-beta"/>
    <property type="match status" value="2"/>
</dbReference>
<protein>
    <recommendedName>
        <fullName evidence="5">Calx-beta domain-containing protein</fullName>
    </recommendedName>
</protein>
<keyword evidence="3" id="KW-0106">Calcium</keyword>
<keyword evidence="1" id="KW-0732">Signal</keyword>
<sequence length="363" mass="38970">MRFELSSITLQVIRNGFCRVTALMAFGLASGSAWAQGAGTVQFAASSYQVTENEGSVSISVMRVRGSAGAISVDYTVTPGTATPLTDYDGASGILVWGDGDSAQKSFDIIIQNDFSIEEEETLFLTLTNPQGGSSIGTLKQTRVEINGDESGALGFTKTAFITSELDGRVEIMVTRGLGATGAILVDYEVLGGGNLSAQQIGGVTHTRRLPDGDEYPDTIQRKFVPGAKASVGNDFIASSGTLSFRDFEMSRTFQVRLVPNSDGKAYPFTMAELVLSNPRAAEGEPESVQPVLDPEFTTATLRINDVVGGPEVDLIWEQEIWPDSTEFEHRRIGFRFGQARYRFSEALGLEDQAGKDEGDGVV</sequence>
<dbReference type="SUPFAM" id="SSF141072">
    <property type="entry name" value="CalX-like"/>
    <property type="match status" value="2"/>
</dbReference>